<dbReference type="PIRSF" id="PIRSF000521">
    <property type="entry name" value="Transaminase_4ab_Lys_Orn"/>
    <property type="match status" value="1"/>
</dbReference>
<proteinExistence type="inferred from homology"/>
<keyword evidence="10" id="KW-1185">Reference proteome</keyword>
<sequence length="414" mass="45515">MAVLDHISSQEAMALENKYGAQNYHPLPVVLSRGEGVYVWDVEGKKYYDFLSAYSSVNQGHCHPKIVDAMTHQAQTLTLTSRAFYNDMLGKYEKYVAQYFGFDKVLPINTGAEAVETALKVCRKWAYEVKGIDTNKAKIIVCKNNFHGRTTTIISFSNDPVARKNFGPYTEGFIKIEYDNIQALEDVLAQNPNVAGFLVEPIQGEAGVYVPSEGYLAKAKDLCETYNVLFIADEVQTGIARTGRMLAVDHENVKPDILVLGKALSGGVYPVSAVLANNEIMNVIRPGNHGSTYGGNPIAAAVAIAALEVVKQEGLTENAEDLGVLFRSKLNKYIENSNIVKLVRGKGLLNAIVINDHEDSDTAWNICLALRDNGLLAKPTHGNIIRFAPPLVMTEDQLLDCVNIIISTLNQFEK</sequence>
<dbReference type="InterPro" id="IPR049704">
    <property type="entry name" value="Aminotrans_3_PPA_site"/>
</dbReference>
<name>A0AAE3EPQ8_9FLAO</name>
<dbReference type="InterPro" id="IPR015422">
    <property type="entry name" value="PyrdxlP-dep_Trfase_small"/>
</dbReference>
<dbReference type="AlphaFoldDB" id="A0AAE3EPQ8"/>
<dbReference type="EC" id="2.6.1.13" evidence="3"/>
<dbReference type="GO" id="GO:0019544">
    <property type="term" value="P:L-arginine catabolic process to L-glutamate"/>
    <property type="evidence" value="ECO:0007669"/>
    <property type="project" value="TreeGrafter"/>
</dbReference>
<dbReference type="FunFam" id="3.40.640.10:FF:000011">
    <property type="entry name" value="Ornithine aminotransferase"/>
    <property type="match status" value="1"/>
</dbReference>
<dbReference type="InterPro" id="IPR015421">
    <property type="entry name" value="PyrdxlP-dep_Trfase_major"/>
</dbReference>
<dbReference type="PANTHER" id="PTHR11986">
    <property type="entry name" value="AMINOTRANSFERASE CLASS III"/>
    <property type="match status" value="1"/>
</dbReference>
<dbReference type="FunFam" id="3.90.1150.10:FF:000152">
    <property type="entry name" value="Ornithine aminotransferase"/>
    <property type="match status" value="2"/>
</dbReference>
<dbReference type="GO" id="GO:0030170">
    <property type="term" value="F:pyridoxal phosphate binding"/>
    <property type="evidence" value="ECO:0007669"/>
    <property type="project" value="InterPro"/>
</dbReference>
<keyword evidence="6 8" id="KW-0663">Pyridoxal phosphate</keyword>
<comment type="caution">
    <text evidence="9">The sequence shown here is derived from an EMBL/GenBank/DDBJ whole genome shotgun (WGS) entry which is preliminary data.</text>
</comment>
<dbReference type="GO" id="GO:0004587">
    <property type="term" value="F:ornithine aminotransferase activity"/>
    <property type="evidence" value="ECO:0007669"/>
    <property type="project" value="UniProtKB-EC"/>
</dbReference>
<dbReference type="GO" id="GO:0005737">
    <property type="term" value="C:cytoplasm"/>
    <property type="evidence" value="ECO:0007669"/>
    <property type="project" value="TreeGrafter"/>
</dbReference>
<dbReference type="InterPro" id="IPR050103">
    <property type="entry name" value="Class-III_PLP-dep_AT"/>
</dbReference>
<comment type="cofactor">
    <cofactor evidence="1">
        <name>pyridoxal 5'-phosphate</name>
        <dbReference type="ChEBI" id="CHEBI:597326"/>
    </cofactor>
</comment>
<dbReference type="GO" id="GO:0010121">
    <property type="term" value="P:L-arginine catabolic process to proline via ornithine"/>
    <property type="evidence" value="ECO:0007669"/>
    <property type="project" value="TreeGrafter"/>
</dbReference>
<dbReference type="PROSITE" id="PS00600">
    <property type="entry name" value="AA_TRANSFER_CLASS_3"/>
    <property type="match status" value="1"/>
</dbReference>
<dbReference type="Gene3D" id="3.40.640.10">
    <property type="entry name" value="Type I PLP-dependent aspartate aminotransferase-like (Major domain)"/>
    <property type="match status" value="1"/>
</dbReference>
<reference evidence="9" key="1">
    <citation type="submission" date="2022-01" db="EMBL/GenBank/DDBJ databases">
        <title>Draft genome sequence of Sabulilitoribacter arenilitoris KCTC 52401.</title>
        <authorList>
            <person name="Oh J.-S."/>
        </authorList>
    </citation>
    <scope>NUCLEOTIDE SEQUENCE</scope>
    <source>
        <strain evidence="9">HMF6543</strain>
    </source>
</reference>
<accession>A0AAE3EPQ8</accession>
<evidence type="ECO:0000313" key="9">
    <source>
        <dbReference type="EMBL" id="MCF7569390.1"/>
    </source>
</evidence>
<evidence type="ECO:0000256" key="7">
    <source>
        <dbReference type="ARBA" id="ARBA00030587"/>
    </source>
</evidence>
<dbReference type="InterPro" id="IPR005814">
    <property type="entry name" value="Aminotrans_3"/>
</dbReference>
<evidence type="ECO:0000256" key="8">
    <source>
        <dbReference type="RuleBase" id="RU003560"/>
    </source>
</evidence>
<evidence type="ECO:0000256" key="4">
    <source>
        <dbReference type="ARBA" id="ARBA00022576"/>
    </source>
</evidence>
<evidence type="ECO:0000256" key="3">
    <source>
        <dbReference type="ARBA" id="ARBA00012924"/>
    </source>
</evidence>
<dbReference type="GO" id="GO:0042802">
    <property type="term" value="F:identical protein binding"/>
    <property type="evidence" value="ECO:0007669"/>
    <property type="project" value="TreeGrafter"/>
</dbReference>
<keyword evidence="4 9" id="KW-0032">Aminotransferase</keyword>
<dbReference type="RefSeq" id="WP_237240721.1">
    <property type="nucleotide sequence ID" value="NZ_JAKKDU010000018.1"/>
</dbReference>
<evidence type="ECO:0000256" key="6">
    <source>
        <dbReference type="ARBA" id="ARBA00022898"/>
    </source>
</evidence>
<dbReference type="SUPFAM" id="SSF53383">
    <property type="entry name" value="PLP-dependent transferases"/>
    <property type="match status" value="1"/>
</dbReference>
<dbReference type="NCBIfam" id="TIGR01885">
    <property type="entry name" value="Orn_aminotrans"/>
    <property type="match status" value="1"/>
</dbReference>
<dbReference type="PANTHER" id="PTHR11986:SF18">
    <property type="entry name" value="ORNITHINE AMINOTRANSFERASE, MITOCHONDRIAL"/>
    <property type="match status" value="1"/>
</dbReference>
<dbReference type="Pfam" id="PF00202">
    <property type="entry name" value="Aminotran_3"/>
    <property type="match status" value="1"/>
</dbReference>
<dbReference type="EMBL" id="JAKKDU010000018">
    <property type="protein sequence ID" value="MCF7569390.1"/>
    <property type="molecule type" value="Genomic_DNA"/>
</dbReference>
<dbReference type="CDD" id="cd00610">
    <property type="entry name" value="OAT_like"/>
    <property type="match status" value="1"/>
</dbReference>
<comment type="pathway">
    <text evidence="2">Amino-acid biosynthesis; L-proline biosynthesis; L-glutamate 5-semialdehyde from L-ornithine: step 1/1.</text>
</comment>
<evidence type="ECO:0000256" key="2">
    <source>
        <dbReference type="ARBA" id="ARBA00004998"/>
    </source>
</evidence>
<gene>
    <name evidence="9" type="primary">rocD</name>
    <name evidence="9" type="ORF">L3X37_13630</name>
</gene>
<evidence type="ECO:0000256" key="1">
    <source>
        <dbReference type="ARBA" id="ARBA00001933"/>
    </source>
</evidence>
<evidence type="ECO:0000256" key="5">
    <source>
        <dbReference type="ARBA" id="ARBA00022679"/>
    </source>
</evidence>
<protein>
    <recommendedName>
        <fullName evidence="3">ornithine aminotransferase</fullName>
        <ecNumber evidence="3">2.6.1.13</ecNumber>
    </recommendedName>
    <alternativeName>
        <fullName evidence="7">Ornithine--oxo-acid aminotransferase</fullName>
    </alternativeName>
</protein>
<dbReference type="Proteomes" id="UP001199795">
    <property type="component" value="Unassembled WGS sequence"/>
</dbReference>
<organism evidence="9 10">
    <name type="scientific">Wocania arenilitoris</name>
    <dbReference type="NCBI Taxonomy" id="2044858"/>
    <lineage>
        <taxon>Bacteria</taxon>
        <taxon>Pseudomonadati</taxon>
        <taxon>Bacteroidota</taxon>
        <taxon>Flavobacteriia</taxon>
        <taxon>Flavobacteriales</taxon>
        <taxon>Flavobacteriaceae</taxon>
        <taxon>Wocania</taxon>
    </lineage>
</organism>
<keyword evidence="5 9" id="KW-0808">Transferase</keyword>
<dbReference type="InterPro" id="IPR010164">
    <property type="entry name" value="Orn_aminotrans"/>
</dbReference>
<evidence type="ECO:0000313" key="10">
    <source>
        <dbReference type="Proteomes" id="UP001199795"/>
    </source>
</evidence>
<comment type="similarity">
    <text evidence="8">Belongs to the class-III pyridoxal-phosphate-dependent aminotransferase family.</text>
</comment>
<dbReference type="Gene3D" id="3.90.1150.10">
    <property type="entry name" value="Aspartate Aminotransferase, domain 1"/>
    <property type="match status" value="1"/>
</dbReference>
<dbReference type="InterPro" id="IPR015424">
    <property type="entry name" value="PyrdxlP-dep_Trfase"/>
</dbReference>